<sequence length="337" mass="38736">MENRTIDSYINELEFLLSNELIDTKTHEKLIGYLRDKRLGIVDAILLGIKNRHQLDSNDIKEFTSEINNYEKNNLNREEYEINYEKYVSELKNENRVLNKTLIKTKEWISDLEKTITDITEKCNALIIEKEILINEKDTVIEEKDILIKENNELKALSQQKRIDKEIPLYVEKVSQKLDTDDSFFTEMSRNWSIAGITITLVAVLAAFCTFAQGTDLILKNENIEWIGFIYIFIRGGLGIGLLSWLAFVCFSNARNYTHESIRRKDRQHALSFGQLFLQIYGSSATKEDAMLVFKDWNMSGDSAFSKAADTPPNILEALKSIIPSANKNKGLSNEGK</sequence>
<dbReference type="EMBL" id="CP009787">
    <property type="protein sequence ID" value="AJJ10872.1"/>
    <property type="molecule type" value="Genomic_DNA"/>
</dbReference>
<dbReference type="STRING" id="29485.CH64_1093"/>
<dbReference type="RefSeq" id="WP_004715469.1">
    <property type="nucleotide sequence ID" value="NZ_CABIHQ010000022.1"/>
</dbReference>
<keyword evidence="2" id="KW-0472">Membrane</keyword>
<organism evidence="4 6">
    <name type="scientific">Yersinia rohdei</name>
    <dbReference type="NCBI Taxonomy" id="29485"/>
    <lineage>
        <taxon>Bacteria</taxon>
        <taxon>Pseudomonadati</taxon>
        <taxon>Pseudomonadota</taxon>
        <taxon>Gammaproteobacteria</taxon>
        <taxon>Enterobacterales</taxon>
        <taxon>Yersiniaceae</taxon>
        <taxon>Yersinia</taxon>
    </lineage>
</organism>
<dbReference type="EMBL" id="CTKE01000001">
    <property type="protein sequence ID" value="CQI87940.1"/>
    <property type="molecule type" value="Genomic_DNA"/>
</dbReference>
<gene>
    <name evidence="3" type="ORF">CH64_1093</name>
    <name evidence="4" type="ORF">ERS008555_00265</name>
</gene>
<feature type="transmembrane region" description="Helical" evidence="2">
    <location>
        <begin position="192"/>
        <end position="214"/>
    </location>
</feature>
<evidence type="ECO:0000256" key="2">
    <source>
        <dbReference type="SAM" id="Phobius"/>
    </source>
</evidence>
<evidence type="ECO:0000313" key="4">
    <source>
        <dbReference type="EMBL" id="CQI87940.1"/>
    </source>
</evidence>
<dbReference type="Proteomes" id="UP000042054">
    <property type="component" value="Unassembled WGS sequence"/>
</dbReference>
<feature type="coiled-coil region" evidence="1">
    <location>
        <begin position="77"/>
        <end position="129"/>
    </location>
</feature>
<keyword evidence="2" id="KW-0812">Transmembrane</keyword>
<dbReference type="AlphaFoldDB" id="A0A0U1HN07"/>
<reference evidence="4 6" key="2">
    <citation type="submission" date="2015-03" db="EMBL/GenBank/DDBJ databases">
        <authorList>
            <person name="Murphy D."/>
        </authorList>
    </citation>
    <scope>NUCLEOTIDE SEQUENCE [LARGE SCALE GENOMIC DNA]</scope>
    <source>
        <strain evidence="4 6">68/02</strain>
    </source>
</reference>
<evidence type="ECO:0000313" key="3">
    <source>
        <dbReference type="EMBL" id="AJJ10872.1"/>
    </source>
</evidence>
<keyword evidence="2" id="KW-1133">Transmembrane helix</keyword>
<proteinExistence type="predicted"/>
<protein>
    <submittedName>
        <fullName evidence="4">Uncharacterized protein</fullName>
    </submittedName>
</protein>
<accession>A0A0U1HN07</accession>
<feature type="transmembrane region" description="Helical" evidence="2">
    <location>
        <begin position="226"/>
        <end position="254"/>
    </location>
</feature>
<dbReference type="Proteomes" id="UP000031914">
    <property type="component" value="Chromosome"/>
</dbReference>
<name>A0A0U1HN07_YERRO</name>
<keyword evidence="1" id="KW-0175">Coiled coil</keyword>
<reference evidence="3 5" key="1">
    <citation type="journal article" date="2015" name="Genome Announc.">
        <title>Thirty-Two Complete Genome Assemblies of Nine Yersinia Species, Including Y. pestis, Y. pseudotuberculosis, and Y. enterocolitica.</title>
        <authorList>
            <person name="Johnson S.L."/>
            <person name="Daligault H.E."/>
            <person name="Davenport K.W."/>
            <person name="Jaissle J."/>
            <person name="Frey K.G."/>
            <person name="Ladner J.T."/>
            <person name="Broomall S.M."/>
            <person name="Bishop-Lilly K.A."/>
            <person name="Bruce D.C."/>
            <person name="Coyne S.R."/>
            <person name="Gibbons H.S."/>
            <person name="Lo C.C."/>
            <person name="Munk A.C."/>
            <person name="Rosenzweig C.N."/>
            <person name="Koroleva G.I."/>
            <person name="Palacios G.F."/>
            <person name="Redden C.L."/>
            <person name="Xu Y."/>
            <person name="Minogue T.D."/>
            <person name="Chain P.S."/>
        </authorList>
    </citation>
    <scope>NUCLEOTIDE SEQUENCE [LARGE SCALE GENOMIC DNA]</scope>
    <source>
        <strain evidence="3 5">YRA</strain>
    </source>
</reference>
<keyword evidence="5" id="KW-1185">Reference proteome</keyword>
<evidence type="ECO:0000313" key="5">
    <source>
        <dbReference type="Proteomes" id="UP000031914"/>
    </source>
</evidence>
<dbReference type="GeneID" id="70047612"/>
<evidence type="ECO:0000256" key="1">
    <source>
        <dbReference type="SAM" id="Coils"/>
    </source>
</evidence>
<dbReference type="KEGG" id="yro:CH64_1093"/>
<evidence type="ECO:0000313" key="6">
    <source>
        <dbReference type="Proteomes" id="UP000042054"/>
    </source>
</evidence>